<keyword evidence="8" id="KW-1185">Reference proteome</keyword>
<dbReference type="Pfam" id="PF02518">
    <property type="entry name" value="HATPase_c"/>
    <property type="match status" value="1"/>
</dbReference>
<feature type="domain" description="Histidine kinase/HSP90-like ATPase" evidence="5">
    <location>
        <begin position="334"/>
        <end position="425"/>
    </location>
</feature>
<feature type="transmembrane region" description="Helical" evidence="4">
    <location>
        <begin position="38"/>
        <end position="58"/>
    </location>
</feature>
<accession>A0A437RIS1</accession>
<dbReference type="EC" id="2.7.13.3" evidence="2"/>
<dbReference type="AlphaFoldDB" id="A0A437RIS1"/>
<proteinExistence type="predicted"/>
<dbReference type="SUPFAM" id="SSF55874">
    <property type="entry name" value="ATPase domain of HSP90 chaperone/DNA topoisomerase II/histidine kinase"/>
    <property type="match status" value="1"/>
</dbReference>
<gene>
    <name evidence="7" type="ORF">EOE66_11785</name>
</gene>
<reference evidence="7 8" key="1">
    <citation type="submission" date="2019-01" db="EMBL/GenBank/DDBJ databases">
        <authorList>
            <person name="Chen W.-M."/>
        </authorList>
    </citation>
    <scope>NUCLEOTIDE SEQUENCE [LARGE SCALE GENOMIC DNA]</scope>
    <source>
        <strain evidence="7 8">KYPY4</strain>
    </source>
</reference>
<dbReference type="Pfam" id="PF06580">
    <property type="entry name" value="His_kinase"/>
    <property type="match status" value="1"/>
</dbReference>
<protein>
    <recommendedName>
        <fullName evidence="2">histidine kinase</fullName>
        <ecNumber evidence="2">2.7.13.3</ecNumber>
    </recommendedName>
</protein>
<comment type="catalytic activity">
    <reaction evidence="1">
        <text>ATP + protein L-histidine = ADP + protein N-phospho-L-histidine.</text>
        <dbReference type="EC" id="2.7.13.3"/>
    </reaction>
</comment>
<dbReference type="EMBL" id="SACR01000003">
    <property type="protein sequence ID" value="RVU46656.1"/>
    <property type="molecule type" value="Genomic_DNA"/>
</dbReference>
<evidence type="ECO:0000313" key="8">
    <source>
        <dbReference type="Proteomes" id="UP000285575"/>
    </source>
</evidence>
<evidence type="ECO:0000256" key="4">
    <source>
        <dbReference type="SAM" id="Phobius"/>
    </source>
</evidence>
<evidence type="ECO:0000259" key="5">
    <source>
        <dbReference type="Pfam" id="PF02518"/>
    </source>
</evidence>
<keyword evidence="7" id="KW-0808">Transferase</keyword>
<feature type="coiled-coil region" evidence="3">
    <location>
        <begin position="210"/>
        <end position="242"/>
    </location>
</feature>
<feature type="domain" description="Signal transduction histidine kinase internal region" evidence="6">
    <location>
        <begin position="235"/>
        <end position="313"/>
    </location>
</feature>
<dbReference type="GO" id="GO:0016020">
    <property type="term" value="C:membrane"/>
    <property type="evidence" value="ECO:0007669"/>
    <property type="project" value="InterPro"/>
</dbReference>
<dbReference type="PANTHER" id="PTHR34220">
    <property type="entry name" value="SENSOR HISTIDINE KINASE YPDA"/>
    <property type="match status" value="1"/>
</dbReference>
<dbReference type="InterPro" id="IPR004358">
    <property type="entry name" value="Sig_transdc_His_kin-like_C"/>
</dbReference>
<dbReference type="PRINTS" id="PR00344">
    <property type="entry name" value="BCTRLSENSOR"/>
</dbReference>
<comment type="caution">
    <text evidence="7">The sequence shown here is derived from an EMBL/GenBank/DDBJ whole genome shotgun (WGS) entry which is preliminary data.</text>
</comment>
<dbReference type="InterPro" id="IPR050640">
    <property type="entry name" value="Bact_2-comp_sensor_kinase"/>
</dbReference>
<keyword evidence="4" id="KW-0472">Membrane</keyword>
<dbReference type="InterPro" id="IPR003594">
    <property type="entry name" value="HATPase_dom"/>
</dbReference>
<name>A0A437RIS1_9BURK</name>
<evidence type="ECO:0000313" key="7">
    <source>
        <dbReference type="EMBL" id="RVU46656.1"/>
    </source>
</evidence>
<feature type="transmembrane region" description="Helical" evidence="4">
    <location>
        <begin position="103"/>
        <end position="122"/>
    </location>
</feature>
<dbReference type="OrthoDB" id="2514702at2"/>
<dbReference type="InterPro" id="IPR036890">
    <property type="entry name" value="HATPase_C_sf"/>
</dbReference>
<dbReference type="Proteomes" id="UP000285575">
    <property type="component" value="Unassembled WGS sequence"/>
</dbReference>
<dbReference type="InterPro" id="IPR010559">
    <property type="entry name" value="Sig_transdc_His_kin_internal"/>
</dbReference>
<keyword evidence="3" id="KW-0175">Coiled coil</keyword>
<dbReference type="GO" id="GO:0000155">
    <property type="term" value="F:phosphorelay sensor kinase activity"/>
    <property type="evidence" value="ECO:0007669"/>
    <property type="project" value="InterPro"/>
</dbReference>
<evidence type="ECO:0000256" key="2">
    <source>
        <dbReference type="ARBA" id="ARBA00012438"/>
    </source>
</evidence>
<dbReference type="PANTHER" id="PTHR34220:SF9">
    <property type="entry name" value="SIGNAL TRANSDUCTION HISTIDINE KINASE INTERNAL REGION DOMAIN-CONTAINING PROTEIN"/>
    <property type="match status" value="1"/>
</dbReference>
<dbReference type="Gene3D" id="3.30.565.10">
    <property type="entry name" value="Histidine kinase-like ATPase, C-terminal domain"/>
    <property type="match status" value="1"/>
</dbReference>
<keyword evidence="4" id="KW-1133">Transmembrane helix</keyword>
<evidence type="ECO:0000259" key="6">
    <source>
        <dbReference type="Pfam" id="PF06580"/>
    </source>
</evidence>
<keyword evidence="4" id="KW-0812">Transmembrane</keyword>
<keyword evidence="7" id="KW-0418">Kinase</keyword>
<evidence type="ECO:0000256" key="3">
    <source>
        <dbReference type="SAM" id="Coils"/>
    </source>
</evidence>
<evidence type="ECO:0000256" key="1">
    <source>
        <dbReference type="ARBA" id="ARBA00000085"/>
    </source>
</evidence>
<organism evidence="7 8">
    <name type="scientific">Rubrivivax rivuli</name>
    <dbReference type="NCBI Taxonomy" id="1862385"/>
    <lineage>
        <taxon>Bacteria</taxon>
        <taxon>Pseudomonadati</taxon>
        <taxon>Pseudomonadota</taxon>
        <taxon>Betaproteobacteria</taxon>
        <taxon>Burkholderiales</taxon>
        <taxon>Sphaerotilaceae</taxon>
        <taxon>Rubrivivax</taxon>
    </lineage>
</organism>
<feature type="transmembrane region" description="Helical" evidence="4">
    <location>
        <begin position="70"/>
        <end position="91"/>
    </location>
</feature>
<sequence>MHPLDAELPVALTGSAHGWFTRYRRYPVFSAPWVRGRIGVFALVLLVALLLTASPLVARQPLAEAPLGALAQLAVQLFAPLLIGPLLGLWVRRQGWPETLERNALAAAVATAVLALLAFHQFGSEPLKQAIAEATGAVDESGKRKRVAVSIGISMSAPPVLPASAPGTAGRAEEDIPLSAMTRFSNGVTSALFSFWMAGGVALWGWRRERQGLAALAREQELERAQAQRREAELRLSVLAAQVEPHFLFNTLAGVRSAIATDPARASEMIDHLVDYLRAAIPRLRSSGDTDATLGAQLEIVRAYLGLMSARMPRLSWAVQADDDLLALRCPPLMLISLAENAVKHGAEPKVGPVRVQVIAQRRSDGGLEVTVADDGAGFGASVGGSGLGLSNIRERLRQIHGDAAALVLKALPDGGVAATLSLPPE</sequence>